<dbReference type="WBParaSite" id="PSU_v2.g17205.t1">
    <property type="protein sequence ID" value="PSU_v2.g17205.t1"/>
    <property type="gene ID" value="PSU_v2.g17205"/>
</dbReference>
<name>A0A914YD31_9BILA</name>
<keyword evidence="1" id="KW-1185">Reference proteome</keyword>
<organism evidence="1 2">
    <name type="scientific">Panagrolaimus superbus</name>
    <dbReference type="NCBI Taxonomy" id="310955"/>
    <lineage>
        <taxon>Eukaryota</taxon>
        <taxon>Metazoa</taxon>
        <taxon>Ecdysozoa</taxon>
        <taxon>Nematoda</taxon>
        <taxon>Chromadorea</taxon>
        <taxon>Rhabditida</taxon>
        <taxon>Tylenchina</taxon>
        <taxon>Panagrolaimomorpha</taxon>
        <taxon>Panagrolaimoidea</taxon>
        <taxon>Panagrolaimidae</taxon>
        <taxon>Panagrolaimus</taxon>
    </lineage>
</organism>
<proteinExistence type="predicted"/>
<dbReference type="AlphaFoldDB" id="A0A914YD31"/>
<dbReference type="Proteomes" id="UP000887577">
    <property type="component" value="Unplaced"/>
</dbReference>
<sequence>MVPTNEFYHDLNAFSRIENGNPKTMYLFSLSKSQLKKINDDIFILEKQTKLTEGNRSLRLSRYPLCETSSLKTLSNFGATPLILNDFFESVSSIVCKRIYHSFDTEKQICGRTSDRTEIGTPLVTVINSNSYLAGILNYQQGYVKVYNLMVEKCDAFPKYLSCEYLLNVPSKLISCYSNRISNDLFNSGHPEIVVIGSTENNYNFVPSGFAVIISDNQVIAFSEFVKVLEQTENPQIYGNGEQKNFEGKPFERFQKAKFSFDQTNATNIETLQFNGRKIAFTNESETKNAFKFLWGAPVFGDGKIVAFKENGSYYSVFEMKEFLEKNVKTLLAETTTTTTAKMTIFPKVTATINKTTHQPFSSIKPYSPKITTSTVTVFETSTSESSNSNGVFWNIQIFVLLAFTFFAY</sequence>
<evidence type="ECO:0000313" key="2">
    <source>
        <dbReference type="WBParaSite" id="PSU_v2.g17205.t1"/>
    </source>
</evidence>
<accession>A0A914YD31</accession>
<reference evidence="2" key="1">
    <citation type="submission" date="2022-11" db="UniProtKB">
        <authorList>
            <consortium name="WormBaseParasite"/>
        </authorList>
    </citation>
    <scope>IDENTIFICATION</scope>
</reference>
<evidence type="ECO:0000313" key="1">
    <source>
        <dbReference type="Proteomes" id="UP000887577"/>
    </source>
</evidence>
<protein>
    <submittedName>
        <fullName evidence="2">Uncharacterized protein</fullName>
    </submittedName>
</protein>